<dbReference type="RefSeq" id="WP_229583147.1">
    <property type="nucleotide sequence ID" value="NZ_CP083975.1"/>
</dbReference>
<evidence type="ECO:0000313" key="3">
    <source>
        <dbReference type="Proteomes" id="UP001162740"/>
    </source>
</evidence>
<feature type="transmembrane region" description="Helical" evidence="1">
    <location>
        <begin position="57"/>
        <end position="77"/>
    </location>
</feature>
<geneLocation type="plasmid" evidence="2 3">
    <name>pGD02.2.1</name>
</geneLocation>
<keyword evidence="1" id="KW-1133">Transmembrane helix</keyword>
<feature type="transmembrane region" description="Helical" evidence="1">
    <location>
        <begin position="27"/>
        <end position="45"/>
    </location>
</feature>
<dbReference type="Proteomes" id="UP001162740">
    <property type="component" value="Plasmid pGD02.2.1"/>
</dbReference>
<dbReference type="EMBL" id="CP083975">
    <property type="protein sequence ID" value="UZF48282.1"/>
    <property type="molecule type" value="Genomic_DNA"/>
</dbReference>
<dbReference type="AlphaFoldDB" id="A0AA46X4D3"/>
<feature type="transmembrane region" description="Helical" evidence="1">
    <location>
        <begin position="136"/>
        <end position="157"/>
    </location>
</feature>
<reference evidence="2 3" key="1">
    <citation type="journal article" date="2021" name="Front. Microbiol.">
        <title>Bacterial Transformation of Aromatic Monomers in Softwood Black Liquor.</title>
        <authorList>
            <person name="Navas L.E."/>
            <person name="Dexter G."/>
            <person name="Liu J."/>
            <person name="Levy-Booth D."/>
            <person name="Cho M."/>
            <person name="Jang S.K."/>
            <person name="Mansfield S.D."/>
            <person name="Renneckar S."/>
            <person name="Mohn W.W."/>
            <person name="Eltis L.D."/>
        </authorList>
    </citation>
    <scope>NUCLEOTIDE SEQUENCE [LARGE SCALE GENOMIC DNA]</scope>
    <source>
        <strain evidence="2 3">GD02</strain>
    </source>
</reference>
<feature type="transmembrane region" description="Helical" evidence="1">
    <location>
        <begin position="97"/>
        <end position="124"/>
    </location>
</feature>
<name>A0AA46X4D3_RHORH</name>
<feature type="transmembrane region" description="Helical" evidence="1">
    <location>
        <begin position="177"/>
        <end position="196"/>
    </location>
</feature>
<evidence type="ECO:0000256" key="1">
    <source>
        <dbReference type="SAM" id="Phobius"/>
    </source>
</evidence>
<keyword evidence="2" id="KW-0614">Plasmid</keyword>
<proteinExistence type="predicted"/>
<sequence>MSLHMAINVQQVEDAVRSATGDGTPTAVKMLLVCGICVGTAIVFTDVTAQHERHRKLLVFHVTTSIVLAILAFAVFYRQPWPYGVTDREFDRDYAFLPGYADGLALGMVYPFLLCAMVTVVAIVQADRRTITGRTLLLIVPGAAILTTYAGLRIGYLAAARFGVVEPTTTPLEITRFLAAAGVFLLAAGVLAGLAMNRRQARRALPQFANLHRELLSRWPGTQRASRPHSSEMEKVDDRAVEVMDALSLEADFSSVLHRNPLAPDDRAADLIAQWLVTGEAPPELGHESLSCPPGVITTDWVCSLGRAYDRATHNERKMVS</sequence>
<evidence type="ECO:0000313" key="2">
    <source>
        <dbReference type="EMBL" id="UZF48282.1"/>
    </source>
</evidence>
<accession>A0AA46X4D3</accession>
<organism evidence="2 3">
    <name type="scientific">Rhodococcus rhodochrous</name>
    <dbReference type="NCBI Taxonomy" id="1829"/>
    <lineage>
        <taxon>Bacteria</taxon>
        <taxon>Bacillati</taxon>
        <taxon>Actinomycetota</taxon>
        <taxon>Actinomycetes</taxon>
        <taxon>Mycobacteriales</taxon>
        <taxon>Nocardiaceae</taxon>
        <taxon>Rhodococcus</taxon>
    </lineage>
</organism>
<protein>
    <submittedName>
        <fullName evidence="2">Uncharacterized protein</fullName>
    </submittedName>
</protein>
<gene>
    <name evidence="2" type="ORF">KUM34_028460</name>
</gene>
<keyword evidence="1" id="KW-0472">Membrane</keyword>
<keyword evidence="1" id="KW-0812">Transmembrane</keyword>